<proteinExistence type="predicted"/>
<sequence>MTVALDLDSIGKAVLTNGNSEKREMRLWQKNTG</sequence>
<name>C0Z918_BREBN</name>
<evidence type="ECO:0000313" key="2">
    <source>
        <dbReference type="Proteomes" id="UP000001877"/>
    </source>
</evidence>
<dbReference type="STRING" id="358681.BBR47_15110"/>
<organism evidence="1 2">
    <name type="scientific">Brevibacillus brevis (strain 47 / JCM 6285 / NBRC 100599)</name>
    <dbReference type="NCBI Taxonomy" id="358681"/>
    <lineage>
        <taxon>Bacteria</taxon>
        <taxon>Bacillati</taxon>
        <taxon>Bacillota</taxon>
        <taxon>Bacilli</taxon>
        <taxon>Bacillales</taxon>
        <taxon>Paenibacillaceae</taxon>
        <taxon>Brevibacillus</taxon>
    </lineage>
</organism>
<dbReference type="EMBL" id="AP008955">
    <property type="protein sequence ID" value="BAH42488.1"/>
    <property type="molecule type" value="Genomic_DNA"/>
</dbReference>
<keyword evidence="2" id="KW-1185">Reference proteome</keyword>
<gene>
    <name evidence="1" type="ordered locus">BBR47_15110</name>
</gene>
<protein>
    <submittedName>
        <fullName evidence="1">Uncharacterized protein</fullName>
    </submittedName>
</protein>
<accession>C0Z918</accession>
<dbReference type="HOGENOM" id="CLU_3380869_0_0_9"/>
<dbReference type="KEGG" id="bbe:BBR47_15110"/>
<reference evidence="1 2" key="1">
    <citation type="submission" date="2005-03" db="EMBL/GenBank/DDBJ databases">
        <title>Brevibacillus brevis strain 47, complete genome.</title>
        <authorList>
            <person name="Hosoyama A."/>
            <person name="Yamada R."/>
            <person name="Hongo Y."/>
            <person name="Terui Y."/>
            <person name="Ankai A."/>
            <person name="Masuyama W."/>
            <person name="Sekiguchi M."/>
            <person name="Takeda T."/>
            <person name="Asano K."/>
            <person name="Ohji S."/>
            <person name="Ichikawa N."/>
            <person name="Narita S."/>
            <person name="Aoki N."/>
            <person name="Miura H."/>
            <person name="Matsushita S."/>
            <person name="Sekigawa T."/>
            <person name="Yamagata H."/>
            <person name="Yoshikawa H."/>
            <person name="Udaka S."/>
            <person name="Tanikawa S."/>
            <person name="Fujita N."/>
        </authorList>
    </citation>
    <scope>NUCLEOTIDE SEQUENCE [LARGE SCALE GENOMIC DNA]</scope>
    <source>
        <strain evidence="2">47 / JCM 6285 / NBRC 100599</strain>
    </source>
</reference>
<dbReference type="Proteomes" id="UP000001877">
    <property type="component" value="Chromosome"/>
</dbReference>
<dbReference type="AlphaFoldDB" id="C0Z918"/>
<evidence type="ECO:0000313" key="1">
    <source>
        <dbReference type="EMBL" id="BAH42488.1"/>
    </source>
</evidence>